<feature type="non-terminal residue" evidence="1">
    <location>
        <position position="1"/>
    </location>
</feature>
<proteinExistence type="predicted"/>
<keyword evidence="2" id="KW-1185">Reference proteome</keyword>
<comment type="caution">
    <text evidence="1">The sequence shown here is derived from an EMBL/GenBank/DDBJ whole genome shotgun (WGS) entry which is preliminary data.</text>
</comment>
<dbReference type="OrthoDB" id="274828at2759"/>
<dbReference type="Proteomes" id="UP000789572">
    <property type="component" value="Unassembled WGS sequence"/>
</dbReference>
<reference evidence="1" key="1">
    <citation type="submission" date="2021-06" db="EMBL/GenBank/DDBJ databases">
        <authorList>
            <person name="Kallberg Y."/>
            <person name="Tangrot J."/>
            <person name="Rosling A."/>
        </authorList>
    </citation>
    <scope>NUCLEOTIDE SEQUENCE</scope>
    <source>
        <strain evidence="1">IA702</strain>
    </source>
</reference>
<gene>
    <name evidence="1" type="ORF">POCULU_LOCUS1210</name>
</gene>
<evidence type="ECO:0000313" key="2">
    <source>
        <dbReference type="Proteomes" id="UP000789572"/>
    </source>
</evidence>
<protein>
    <submittedName>
        <fullName evidence="1">7714_t:CDS:1</fullName>
    </submittedName>
</protein>
<dbReference type="EMBL" id="CAJVPJ010000085">
    <property type="protein sequence ID" value="CAG8474433.1"/>
    <property type="molecule type" value="Genomic_DNA"/>
</dbReference>
<dbReference type="AlphaFoldDB" id="A0A9N8W212"/>
<sequence length="586" mass="67022">EKAALRAYFTKNPTQEEKASTILPTFESIESMKRRIVVARYRADFLALDTSHCANIVKGEFFKLDKSTITESSFKELFGTNEYILIRRDMEVLIDELKKGPFTERTNLTYLLKGAGGVESVRVFGTMGLAKSGLKQLPSSSKVTMFDAAMEAAKDIQNSVVLFNFLVEDLQRTVRVPVVICIDQYNAFLVDHEAVLEYNKAPTTISWGSNPIGRIFSDWNNFNVQRGAVLFAFTSSYHGGKTAIDGNSRLFTRISPYNNDEWAKMTNRYTDSLPPDTGFLRNFVGGIPRELGRFMKIWAKERHNGVDNVMKLYTKDATDYYKERIQRLLDKKRMKEDVKESTVFAAKIFMGSPMDDVPDSWENSGMVVVRGQTCKLCCPAAELAIFKAFDDSHTKNAISILRGDKTISWRVLELCVQHRFRMAAMSANIVEMEYTDLTQKKEKEKIQISAQNIIIHNDIPVELPTIHPGTVYICWRGAAVVDFFIYNHDCKKIFLQVSEQPYAKHKTKLPDLFTTTITRHNLSVYDFFSKCIDETYDPSDRNSLDENDYYVYLTTSDSKMKVPDEIHKKVCLIPGKLAKSFLRLYE</sequence>
<name>A0A9N8W212_9GLOM</name>
<accession>A0A9N8W212</accession>
<evidence type="ECO:0000313" key="1">
    <source>
        <dbReference type="EMBL" id="CAG8474433.1"/>
    </source>
</evidence>
<organism evidence="1 2">
    <name type="scientific">Paraglomus occultum</name>
    <dbReference type="NCBI Taxonomy" id="144539"/>
    <lineage>
        <taxon>Eukaryota</taxon>
        <taxon>Fungi</taxon>
        <taxon>Fungi incertae sedis</taxon>
        <taxon>Mucoromycota</taxon>
        <taxon>Glomeromycotina</taxon>
        <taxon>Glomeromycetes</taxon>
        <taxon>Paraglomerales</taxon>
        <taxon>Paraglomeraceae</taxon>
        <taxon>Paraglomus</taxon>
    </lineage>
</organism>